<keyword evidence="2" id="KW-1185">Reference proteome</keyword>
<dbReference type="AlphaFoldDB" id="A0AA38CI33"/>
<accession>A0AA38CI33</accession>
<evidence type="ECO:0000313" key="2">
    <source>
        <dbReference type="Proteomes" id="UP000824469"/>
    </source>
</evidence>
<name>A0AA38CI33_TAXCH</name>
<evidence type="ECO:0000313" key="1">
    <source>
        <dbReference type="EMBL" id="KAH9300825.1"/>
    </source>
</evidence>
<sequence>YVSWFVNNGARVNFWEDCWNGCPPLNLVSSLNSTMNKTRASWGPFVANYFQHPDGSPSWSWKDPSPLEVPPSACSILAEEILLRRASYRDYKDHLLWLGSVSGIYSVKEGYRSLLTQS</sequence>
<dbReference type="Proteomes" id="UP000824469">
    <property type="component" value="Unassembled WGS sequence"/>
</dbReference>
<gene>
    <name evidence="1" type="ORF">KI387_012408</name>
</gene>
<dbReference type="EMBL" id="JAHRHJ020000009">
    <property type="protein sequence ID" value="KAH9300825.1"/>
    <property type="molecule type" value="Genomic_DNA"/>
</dbReference>
<comment type="caution">
    <text evidence="1">The sequence shown here is derived from an EMBL/GenBank/DDBJ whole genome shotgun (WGS) entry which is preliminary data.</text>
</comment>
<organism evidence="1 2">
    <name type="scientific">Taxus chinensis</name>
    <name type="common">Chinese yew</name>
    <name type="synonym">Taxus wallichiana var. chinensis</name>
    <dbReference type="NCBI Taxonomy" id="29808"/>
    <lineage>
        <taxon>Eukaryota</taxon>
        <taxon>Viridiplantae</taxon>
        <taxon>Streptophyta</taxon>
        <taxon>Embryophyta</taxon>
        <taxon>Tracheophyta</taxon>
        <taxon>Spermatophyta</taxon>
        <taxon>Pinopsida</taxon>
        <taxon>Pinidae</taxon>
        <taxon>Conifers II</taxon>
        <taxon>Cupressales</taxon>
        <taxon>Taxaceae</taxon>
        <taxon>Taxus</taxon>
    </lineage>
</organism>
<feature type="non-terminal residue" evidence="1">
    <location>
        <position position="1"/>
    </location>
</feature>
<protein>
    <submittedName>
        <fullName evidence="1">Uncharacterized protein</fullName>
    </submittedName>
</protein>
<proteinExistence type="predicted"/>
<reference evidence="1 2" key="1">
    <citation type="journal article" date="2021" name="Nat. Plants">
        <title>The Taxus genome provides insights into paclitaxel biosynthesis.</title>
        <authorList>
            <person name="Xiong X."/>
            <person name="Gou J."/>
            <person name="Liao Q."/>
            <person name="Li Y."/>
            <person name="Zhou Q."/>
            <person name="Bi G."/>
            <person name="Li C."/>
            <person name="Du R."/>
            <person name="Wang X."/>
            <person name="Sun T."/>
            <person name="Guo L."/>
            <person name="Liang H."/>
            <person name="Lu P."/>
            <person name="Wu Y."/>
            <person name="Zhang Z."/>
            <person name="Ro D.K."/>
            <person name="Shang Y."/>
            <person name="Huang S."/>
            <person name="Yan J."/>
        </authorList>
    </citation>
    <scope>NUCLEOTIDE SEQUENCE [LARGE SCALE GENOMIC DNA]</scope>
    <source>
        <strain evidence="1">Ta-2019</strain>
    </source>
</reference>
<feature type="non-terminal residue" evidence="1">
    <location>
        <position position="118"/>
    </location>
</feature>